<evidence type="ECO:0000313" key="1">
    <source>
        <dbReference type="EMBL" id="CRZ05967.1"/>
    </source>
</evidence>
<organism evidence="1">
    <name type="scientific">Spongospora subterranea</name>
    <dbReference type="NCBI Taxonomy" id="70186"/>
    <lineage>
        <taxon>Eukaryota</taxon>
        <taxon>Sar</taxon>
        <taxon>Rhizaria</taxon>
        <taxon>Endomyxa</taxon>
        <taxon>Phytomyxea</taxon>
        <taxon>Plasmodiophorida</taxon>
        <taxon>Plasmodiophoridae</taxon>
        <taxon>Spongospora</taxon>
    </lineage>
</organism>
<dbReference type="AlphaFoldDB" id="A0A0H5QW38"/>
<reference evidence="1" key="1">
    <citation type="submission" date="2015-04" db="EMBL/GenBank/DDBJ databases">
        <title>The genome sequence of the plant pathogenic Rhizarian Plasmodiophora brassicae reveals insights in its biotrophic life cycle and the origin of chitin synthesis.</title>
        <authorList>
            <person name="Schwelm A."/>
            <person name="Fogelqvist J."/>
            <person name="Knaust A."/>
            <person name="Julke S."/>
            <person name="Lilja T."/>
            <person name="Dhandapani V."/>
            <person name="Bonilla-Rosso G."/>
            <person name="Karlsson M."/>
            <person name="Shevchenko A."/>
            <person name="Choi S.R."/>
            <person name="Kim H.G."/>
            <person name="Park J.Y."/>
            <person name="Lim Y.P."/>
            <person name="Ludwig-Muller J."/>
            <person name="Dixelius C."/>
        </authorList>
    </citation>
    <scope>NUCLEOTIDE SEQUENCE</scope>
    <source>
        <tissue evidence="1">Potato root galls</tissue>
    </source>
</reference>
<dbReference type="EMBL" id="HACM01005525">
    <property type="protein sequence ID" value="CRZ05967.1"/>
    <property type="molecule type" value="Transcribed_RNA"/>
</dbReference>
<dbReference type="EMBL" id="HACM01005531">
    <property type="protein sequence ID" value="CRZ05973.1"/>
    <property type="molecule type" value="Transcribed_RNA"/>
</dbReference>
<accession>A0A0H5QW38</accession>
<name>A0A0H5QW38_9EUKA</name>
<dbReference type="EMBL" id="HACM01005526">
    <property type="protein sequence ID" value="CRZ05968.1"/>
    <property type="molecule type" value="Transcribed_RNA"/>
</dbReference>
<sequence>MCSFFKSVTMPLLRPFAPVCGRAMITNGSTRSGVSPRPTSWPCLSRAIVLKQLKYLIDNSCSMSSILSSIAKPRAVVQRCCSPKPKPFSTAVLGRNAEFNEIARTINQVTTRISTGNINGWSLEDVHVQSSCLSHERTHSKQHQNPQRFLCSSKIRTLTIIDGQTKTKGNFRTGRHEVED</sequence>
<protein>
    <submittedName>
        <fullName evidence="1">Uncharacterized protein</fullName>
    </submittedName>
</protein>
<proteinExistence type="predicted"/>